<proteinExistence type="predicted"/>
<dbReference type="EMBL" id="ATLV01027108">
    <property type="status" value="NOT_ANNOTATED_CDS"/>
    <property type="molecule type" value="Genomic_DNA"/>
</dbReference>
<name>A0A084WUS5_ANOSI</name>
<accession>A0A084WUS5</accession>
<reference evidence="2" key="2">
    <citation type="submission" date="2020-05" db="UniProtKB">
        <authorList>
            <consortium name="EnsemblMetazoa"/>
        </authorList>
    </citation>
    <scope>IDENTIFICATION</scope>
</reference>
<evidence type="ECO:0000313" key="2">
    <source>
        <dbReference type="EnsemblMetazoa" id="ASIC022218-PA"/>
    </source>
</evidence>
<dbReference type="VEuPathDB" id="VectorBase:ASIC022218"/>
<dbReference type="EMBL" id="KE525423">
    <property type="protein sequence ID" value="KFB53969.1"/>
    <property type="molecule type" value="Genomic_DNA"/>
</dbReference>
<dbReference type="Proteomes" id="UP000030765">
    <property type="component" value="Unassembled WGS sequence"/>
</dbReference>
<gene>
    <name evidence="1" type="ORF">ZHAS_00022218</name>
</gene>
<evidence type="ECO:0000313" key="3">
    <source>
        <dbReference type="Proteomes" id="UP000030765"/>
    </source>
</evidence>
<dbReference type="AlphaFoldDB" id="A0A084WUS5"/>
<organism evidence="1">
    <name type="scientific">Anopheles sinensis</name>
    <name type="common">Mosquito</name>
    <dbReference type="NCBI Taxonomy" id="74873"/>
    <lineage>
        <taxon>Eukaryota</taxon>
        <taxon>Metazoa</taxon>
        <taxon>Ecdysozoa</taxon>
        <taxon>Arthropoda</taxon>
        <taxon>Hexapoda</taxon>
        <taxon>Insecta</taxon>
        <taxon>Pterygota</taxon>
        <taxon>Neoptera</taxon>
        <taxon>Endopterygota</taxon>
        <taxon>Diptera</taxon>
        <taxon>Nematocera</taxon>
        <taxon>Culicoidea</taxon>
        <taxon>Culicidae</taxon>
        <taxon>Anophelinae</taxon>
        <taxon>Anopheles</taxon>
    </lineage>
</organism>
<reference evidence="1 3" key="1">
    <citation type="journal article" date="2014" name="BMC Genomics">
        <title>Genome sequence of Anopheles sinensis provides insight into genetics basis of mosquito competence for malaria parasites.</title>
        <authorList>
            <person name="Zhou D."/>
            <person name="Zhang D."/>
            <person name="Ding G."/>
            <person name="Shi L."/>
            <person name="Hou Q."/>
            <person name="Ye Y."/>
            <person name="Xu Y."/>
            <person name="Zhou H."/>
            <person name="Xiong C."/>
            <person name="Li S."/>
            <person name="Yu J."/>
            <person name="Hong S."/>
            <person name="Yu X."/>
            <person name="Zou P."/>
            <person name="Chen C."/>
            <person name="Chang X."/>
            <person name="Wang W."/>
            <person name="Lv Y."/>
            <person name="Sun Y."/>
            <person name="Ma L."/>
            <person name="Shen B."/>
            <person name="Zhu C."/>
        </authorList>
    </citation>
    <scope>NUCLEOTIDE SEQUENCE [LARGE SCALE GENOMIC DNA]</scope>
</reference>
<protein>
    <submittedName>
        <fullName evidence="1 2">Uncharacterized protein</fullName>
    </submittedName>
</protein>
<sequence length="56" mass="6082">MFIDDDGDGSVDGNCLHAPGSSSSFARQPVHRFGSIGAPCSVRCYYSNPTIRRYGR</sequence>
<evidence type="ECO:0000313" key="1">
    <source>
        <dbReference type="EMBL" id="KFB53969.1"/>
    </source>
</evidence>
<keyword evidence="3" id="KW-1185">Reference proteome</keyword>
<dbReference type="EnsemblMetazoa" id="ASIC022218-RA">
    <property type="protein sequence ID" value="ASIC022218-PA"/>
    <property type="gene ID" value="ASIC022218"/>
</dbReference>